<evidence type="ECO:0000313" key="2">
    <source>
        <dbReference type="Proteomes" id="UP000035740"/>
    </source>
</evidence>
<evidence type="ECO:0000313" key="1">
    <source>
        <dbReference type="EMBL" id="KMS97324.1"/>
    </source>
</evidence>
<protein>
    <submittedName>
        <fullName evidence="1">Uncharacterized protein</fullName>
    </submittedName>
</protein>
<name>A0A0J8B7S7_BETVV</name>
<dbReference type="Proteomes" id="UP000035740">
    <property type="component" value="Unassembled WGS sequence"/>
</dbReference>
<keyword evidence="2" id="KW-1185">Reference proteome</keyword>
<organism evidence="1 2">
    <name type="scientific">Beta vulgaris subsp. vulgaris</name>
    <name type="common">Beet</name>
    <dbReference type="NCBI Taxonomy" id="3555"/>
    <lineage>
        <taxon>Eukaryota</taxon>
        <taxon>Viridiplantae</taxon>
        <taxon>Streptophyta</taxon>
        <taxon>Embryophyta</taxon>
        <taxon>Tracheophyta</taxon>
        <taxon>Spermatophyta</taxon>
        <taxon>Magnoliopsida</taxon>
        <taxon>eudicotyledons</taxon>
        <taxon>Gunneridae</taxon>
        <taxon>Pentapetalae</taxon>
        <taxon>Caryophyllales</taxon>
        <taxon>Chenopodiaceae</taxon>
        <taxon>Betoideae</taxon>
        <taxon>Beta</taxon>
    </lineage>
</organism>
<accession>A0A0J8B7S7</accession>
<reference evidence="1 2" key="1">
    <citation type="journal article" date="2014" name="Nature">
        <title>The genome of the recently domesticated crop plant sugar beet (Beta vulgaris).</title>
        <authorList>
            <person name="Dohm J.C."/>
            <person name="Minoche A.E."/>
            <person name="Holtgrawe D."/>
            <person name="Capella-Gutierrez S."/>
            <person name="Zakrzewski F."/>
            <person name="Tafer H."/>
            <person name="Rupp O."/>
            <person name="Sorensen T.R."/>
            <person name="Stracke R."/>
            <person name="Reinhardt R."/>
            <person name="Goesmann A."/>
            <person name="Kraft T."/>
            <person name="Schulz B."/>
            <person name="Stadler P.F."/>
            <person name="Schmidt T."/>
            <person name="Gabaldon T."/>
            <person name="Lehrach H."/>
            <person name="Weisshaar B."/>
            <person name="Himmelbauer H."/>
        </authorList>
    </citation>
    <scope>NUCLEOTIDE SEQUENCE [LARGE SCALE GENOMIC DNA]</scope>
    <source>
        <tissue evidence="1">Taproot</tissue>
    </source>
</reference>
<sequence>MVAFELGLNQYFIRCFDTEALWVYKLSSGFEITNAFQEKDWSRDEGPIGPTQDYNSLKIGDLEIKGSNLRKLMKLLCFSRLTVNREGVCFLETMSFDNGADEFQQQYQMIRNLFDWSNFQLIKLPTESNDKDGCYVSAGEKEELTILRKKVADLDKELDQRVFERSGQRAKDFFYQIIFSTRVPFPSQKFAVGSAEAQTEFSSATIKRGEIIPIDEVLTPMDTKPNTSSFPEVAVQVSNGDFDTDNWWVITIATRKINGWATDVKRIIYYDPEIKSRRQVIGDRTIPVPFVVGAEFRFRSSFGLHMIHGVGVRFSFFL</sequence>
<dbReference type="EMBL" id="KQ090328">
    <property type="protein sequence ID" value="KMS97324.1"/>
    <property type="molecule type" value="Genomic_DNA"/>
</dbReference>
<dbReference type="AlphaFoldDB" id="A0A0J8B7S7"/>
<gene>
    <name evidence="1" type="ORF">BVRB_6g156210</name>
</gene>
<proteinExistence type="predicted"/>
<dbReference type="Gramene" id="KMS97324">
    <property type="protein sequence ID" value="KMS97324"/>
    <property type="gene ID" value="BVRB_6g156210"/>
</dbReference>